<evidence type="ECO:0000313" key="1">
    <source>
        <dbReference type="EMBL" id="RMZ96357.1"/>
    </source>
</evidence>
<gene>
    <name evidence="1" type="ORF">BpHYR1_051109</name>
</gene>
<dbReference type="Proteomes" id="UP000276133">
    <property type="component" value="Unassembled WGS sequence"/>
</dbReference>
<keyword evidence="2" id="KW-1185">Reference proteome</keyword>
<comment type="caution">
    <text evidence="1">The sequence shown here is derived from an EMBL/GenBank/DDBJ whole genome shotgun (WGS) entry which is preliminary data.</text>
</comment>
<name>A0A3M7PCC4_BRAPC</name>
<dbReference type="AlphaFoldDB" id="A0A3M7PCC4"/>
<reference evidence="1 2" key="1">
    <citation type="journal article" date="2018" name="Sci. Rep.">
        <title>Genomic signatures of local adaptation to the degree of environmental predictability in rotifers.</title>
        <authorList>
            <person name="Franch-Gras L."/>
            <person name="Hahn C."/>
            <person name="Garcia-Roger E.M."/>
            <person name="Carmona M.J."/>
            <person name="Serra M."/>
            <person name="Gomez A."/>
        </authorList>
    </citation>
    <scope>NUCLEOTIDE SEQUENCE [LARGE SCALE GENOMIC DNA]</scope>
    <source>
        <strain evidence="1">HYR1</strain>
    </source>
</reference>
<dbReference type="EMBL" id="REGN01012278">
    <property type="protein sequence ID" value="RMZ96357.1"/>
    <property type="molecule type" value="Genomic_DNA"/>
</dbReference>
<evidence type="ECO:0000313" key="2">
    <source>
        <dbReference type="Proteomes" id="UP000276133"/>
    </source>
</evidence>
<feature type="non-terminal residue" evidence="1">
    <location>
        <position position="1"/>
    </location>
</feature>
<proteinExistence type="predicted"/>
<accession>A0A3M7PCC4</accession>
<organism evidence="1 2">
    <name type="scientific">Brachionus plicatilis</name>
    <name type="common">Marine rotifer</name>
    <name type="synonym">Brachionus muelleri</name>
    <dbReference type="NCBI Taxonomy" id="10195"/>
    <lineage>
        <taxon>Eukaryota</taxon>
        <taxon>Metazoa</taxon>
        <taxon>Spiralia</taxon>
        <taxon>Gnathifera</taxon>
        <taxon>Rotifera</taxon>
        <taxon>Eurotatoria</taxon>
        <taxon>Monogononta</taxon>
        <taxon>Pseudotrocha</taxon>
        <taxon>Ploima</taxon>
        <taxon>Brachionidae</taxon>
        <taxon>Brachionus</taxon>
    </lineage>
</organism>
<protein>
    <submittedName>
        <fullName evidence="1">Uncharacterized protein</fullName>
    </submittedName>
</protein>
<sequence length="189" mass="21180">VESSISTLAPTLLTKFRIILEKIIKLTSSQKRSLIVGDTNLTNLETELIKTIPNSIFKGYQESNDIFIDANITTELNDKNEIGSFIQDVNRTLIENEDTFNTVVPSEFTLTIEENFGVKVYEINADGTEQEIDITTAETNLNSSIATNNTETILTTTLSSSENSANYIPYKIGLYFIGKLYFINFILIN</sequence>